<dbReference type="Pfam" id="PF13799">
    <property type="entry name" value="DUF4183"/>
    <property type="match status" value="1"/>
</dbReference>
<dbReference type="Proteomes" id="UP001596528">
    <property type="component" value="Unassembled WGS sequence"/>
</dbReference>
<keyword evidence="3" id="KW-1185">Reference proteome</keyword>
<dbReference type="InterPro" id="IPR025237">
    <property type="entry name" value="DUF4183"/>
</dbReference>
<organism evidence="2 3">
    <name type="scientific">Paenibacillus thermoaerophilus</name>
    <dbReference type="NCBI Taxonomy" id="1215385"/>
    <lineage>
        <taxon>Bacteria</taxon>
        <taxon>Bacillati</taxon>
        <taxon>Bacillota</taxon>
        <taxon>Bacilli</taxon>
        <taxon>Bacillales</taxon>
        <taxon>Paenibacillaceae</taxon>
        <taxon>Paenibacillus</taxon>
    </lineage>
</organism>
<comment type="caution">
    <text evidence="2">The sequence shown here is derived from an EMBL/GenBank/DDBJ whole genome shotgun (WGS) entry which is preliminary data.</text>
</comment>
<evidence type="ECO:0000313" key="3">
    <source>
        <dbReference type="Proteomes" id="UP001596528"/>
    </source>
</evidence>
<reference evidence="3" key="1">
    <citation type="journal article" date="2019" name="Int. J. Syst. Evol. Microbiol.">
        <title>The Global Catalogue of Microorganisms (GCM) 10K type strain sequencing project: providing services to taxonomists for standard genome sequencing and annotation.</title>
        <authorList>
            <consortium name="The Broad Institute Genomics Platform"/>
            <consortium name="The Broad Institute Genome Sequencing Center for Infectious Disease"/>
            <person name="Wu L."/>
            <person name="Ma J."/>
        </authorList>
    </citation>
    <scope>NUCLEOTIDE SEQUENCE [LARGE SCALE GENOMIC DNA]</scope>
    <source>
        <strain evidence="3">JCM 18657</strain>
    </source>
</reference>
<protein>
    <submittedName>
        <fullName evidence="2">DUF4183 domain-containing protein</fullName>
    </submittedName>
</protein>
<accession>A0ABW2UX86</accession>
<name>A0ABW2UX86_9BACL</name>
<proteinExistence type="predicted"/>
<sequence>MIDTVAHTTTVPDTSFFDDNGDPVTAGGLPVPPAGGYLNVYVNGMLQAGGLSALTNTQLACGAGSSRLFRNRVQFHLPTRSIGDYNH</sequence>
<evidence type="ECO:0000313" key="2">
    <source>
        <dbReference type="EMBL" id="MFC7748519.1"/>
    </source>
</evidence>
<dbReference type="RefSeq" id="WP_246067960.1">
    <property type="nucleotide sequence ID" value="NZ_JBHTGQ010000002.1"/>
</dbReference>
<gene>
    <name evidence="2" type="ORF">ACFQWB_00980</name>
</gene>
<evidence type="ECO:0000259" key="1">
    <source>
        <dbReference type="Pfam" id="PF13799"/>
    </source>
</evidence>
<feature type="domain" description="DUF4183" evidence="1">
    <location>
        <begin position="9"/>
        <end position="63"/>
    </location>
</feature>
<dbReference type="EMBL" id="JBHTGQ010000002">
    <property type="protein sequence ID" value="MFC7748519.1"/>
    <property type="molecule type" value="Genomic_DNA"/>
</dbReference>